<evidence type="ECO:0000256" key="1">
    <source>
        <dbReference type="SAM" id="Phobius"/>
    </source>
</evidence>
<dbReference type="EMBL" id="QQOH01000001">
    <property type="protein sequence ID" value="RDE24520.1"/>
    <property type="molecule type" value="Genomic_DNA"/>
</dbReference>
<reference evidence="2 3" key="1">
    <citation type="submission" date="2018-07" db="EMBL/GenBank/DDBJ databases">
        <title>Motiliproteus coralliicola sp. nov., a bacterium isolated from Coral.</title>
        <authorList>
            <person name="Wang G."/>
        </authorList>
    </citation>
    <scope>NUCLEOTIDE SEQUENCE [LARGE SCALE GENOMIC DNA]</scope>
    <source>
        <strain evidence="2 3">C34</strain>
    </source>
</reference>
<gene>
    <name evidence="2" type="ORF">DV711_02730</name>
</gene>
<protein>
    <submittedName>
        <fullName evidence="2">DUF2909 domain-containing protein</fullName>
    </submittedName>
</protein>
<keyword evidence="3" id="KW-1185">Reference proteome</keyword>
<evidence type="ECO:0000313" key="3">
    <source>
        <dbReference type="Proteomes" id="UP000253769"/>
    </source>
</evidence>
<dbReference type="Proteomes" id="UP000253769">
    <property type="component" value="Unassembled WGS sequence"/>
</dbReference>
<feature type="transmembrane region" description="Helical" evidence="1">
    <location>
        <begin position="38"/>
        <end position="59"/>
    </location>
</feature>
<dbReference type="AlphaFoldDB" id="A0A369WR15"/>
<name>A0A369WR15_9GAMM</name>
<keyword evidence="1" id="KW-0812">Transmembrane</keyword>
<keyword evidence="1" id="KW-0472">Membrane</keyword>
<dbReference type="RefSeq" id="WP_114694107.1">
    <property type="nucleotide sequence ID" value="NZ_QQOH01000001.1"/>
</dbReference>
<feature type="transmembrane region" description="Helical" evidence="1">
    <location>
        <begin position="6"/>
        <end position="26"/>
    </location>
</feature>
<dbReference type="Pfam" id="PF11137">
    <property type="entry name" value="DUF2909"/>
    <property type="match status" value="1"/>
</dbReference>
<sequence length="69" mass="7643">MFKLLLLLVFAAIVASLMAALYFLIFDRADSHRTVNSLGLRVALSLLLVVLLLIGFYTGQLQPHGLHPH</sequence>
<accession>A0A369WR15</accession>
<proteinExistence type="predicted"/>
<keyword evidence="1" id="KW-1133">Transmembrane helix</keyword>
<comment type="caution">
    <text evidence="2">The sequence shown here is derived from an EMBL/GenBank/DDBJ whole genome shotgun (WGS) entry which is preliminary data.</text>
</comment>
<organism evidence="2 3">
    <name type="scientific">Motiliproteus coralliicola</name>
    <dbReference type="NCBI Taxonomy" id="2283196"/>
    <lineage>
        <taxon>Bacteria</taxon>
        <taxon>Pseudomonadati</taxon>
        <taxon>Pseudomonadota</taxon>
        <taxon>Gammaproteobacteria</taxon>
        <taxon>Oceanospirillales</taxon>
        <taxon>Oceanospirillaceae</taxon>
        <taxon>Motiliproteus</taxon>
    </lineage>
</organism>
<dbReference type="InterPro" id="IPR021313">
    <property type="entry name" value="DUF2909"/>
</dbReference>
<evidence type="ECO:0000313" key="2">
    <source>
        <dbReference type="EMBL" id="RDE24520.1"/>
    </source>
</evidence>